<keyword evidence="4" id="KW-0804">Transcription</keyword>
<dbReference type="RefSeq" id="WP_345441987.1">
    <property type="nucleotide sequence ID" value="NZ_BAABHK010000023.1"/>
</dbReference>
<dbReference type="InterPro" id="IPR001789">
    <property type="entry name" value="Sig_transdc_resp-reg_receiver"/>
</dbReference>
<keyword evidence="2" id="KW-0805">Transcription regulation</keyword>
<dbReference type="Gene3D" id="3.40.50.2300">
    <property type="match status" value="1"/>
</dbReference>
<evidence type="ECO:0000256" key="3">
    <source>
        <dbReference type="ARBA" id="ARBA00023125"/>
    </source>
</evidence>
<dbReference type="SMART" id="SM00448">
    <property type="entry name" value="REC"/>
    <property type="match status" value="1"/>
</dbReference>
<dbReference type="PROSITE" id="PS00622">
    <property type="entry name" value="HTH_LUXR_1"/>
    <property type="match status" value="1"/>
</dbReference>
<proteinExistence type="predicted"/>
<dbReference type="SUPFAM" id="SSF52172">
    <property type="entry name" value="CheY-like"/>
    <property type="match status" value="1"/>
</dbReference>
<feature type="domain" description="Response regulatory" evidence="7">
    <location>
        <begin position="7"/>
        <end position="123"/>
    </location>
</feature>
<dbReference type="PANTHER" id="PTHR43214">
    <property type="entry name" value="TWO-COMPONENT RESPONSE REGULATOR"/>
    <property type="match status" value="1"/>
</dbReference>
<reference evidence="9" key="1">
    <citation type="journal article" date="2019" name="Int. J. Syst. Evol. Microbiol.">
        <title>The Global Catalogue of Microorganisms (GCM) 10K type strain sequencing project: providing services to taxonomists for standard genome sequencing and annotation.</title>
        <authorList>
            <consortium name="The Broad Institute Genomics Platform"/>
            <consortium name="The Broad Institute Genome Sequencing Center for Infectious Disease"/>
            <person name="Wu L."/>
            <person name="Ma J."/>
        </authorList>
    </citation>
    <scope>NUCLEOTIDE SEQUENCE [LARGE SCALE GENOMIC DNA]</scope>
    <source>
        <strain evidence="9">JCM 17939</strain>
    </source>
</reference>
<evidence type="ECO:0000313" key="8">
    <source>
        <dbReference type="EMBL" id="GAA4638522.1"/>
    </source>
</evidence>
<keyword evidence="9" id="KW-1185">Reference proteome</keyword>
<evidence type="ECO:0000256" key="5">
    <source>
        <dbReference type="PROSITE-ProRule" id="PRU00169"/>
    </source>
</evidence>
<dbReference type="InterPro" id="IPR011006">
    <property type="entry name" value="CheY-like_superfamily"/>
</dbReference>
<dbReference type="CDD" id="cd06170">
    <property type="entry name" value="LuxR_C_like"/>
    <property type="match status" value="1"/>
</dbReference>
<dbReference type="SUPFAM" id="SSF46894">
    <property type="entry name" value="C-terminal effector domain of the bipartite response regulators"/>
    <property type="match status" value="1"/>
</dbReference>
<protein>
    <submittedName>
        <fullName evidence="8">Response regulator transcription factor</fullName>
    </submittedName>
</protein>
<keyword evidence="3" id="KW-0238">DNA-binding</keyword>
<dbReference type="InterPro" id="IPR016032">
    <property type="entry name" value="Sig_transdc_resp-reg_C-effctor"/>
</dbReference>
<dbReference type="CDD" id="cd17535">
    <property type="entry name" value="REC_NarL-like"/>
    <property type="match status" value="1"/>
</dbReference>
<accession>A0ABP8UVS3</accession>
<dbReference type="SMART" id="SM00421">
    <property type="entry name" value="HTH_LUXR"/>
    <property type="match status" value="1"/>
</dbReference>
<evidence type="ECO:0000313" key="9">
    <source>
        <dbReference type="Proteomes" id="UP001501442"/>
    </source>
</evidence>
<dbReference type="Pfam" id="PF00072">
    <property type="entry name" value="Response_reg"/>
    <property type="match status" value="1"/>
</dbReference>
<dbReference type="InterPro" id="IPR000792">
    <property type="entry name" value="Tscrpt_reg_LuxR_C"/>
</dbReference>
<dbReference type="PROSITE" id="PS50110">
    <property type="entry name" value="RESPONSE_REGULATORY"/>
    <property type="match status" value="1"/>
</dbReference>
<dbReference type="Pfam" id="PF00196">
    <property type="entry name" value="GerE"/>
    <property type="match status" value="1"/>
</dbReference>
<comment type="caution">
    <text evidence="8">The sequence shown here is derived from an EMBL/GenBank/DDBJ whole genome shotgun (WGS) entry which is preliminary data.</text>
</comment>
<evidence type="ECO:0000259" key="7">
    <source>
        <dbReference type="PROSITE" id="PS50110"/>
    </source>
</evidence>
<dbReference type="PANTHER" id="PTHR43214:SF24">
    <property type="entry name" value="TRANSCRIPTIONAL REGULATORY PROTEIN NARL-RELATED"/>
    <property type="match status" value="1"/>
</dbReference>
<dbReference type="PRINTS" id="PR00038">
    <property type="entry name" value="HTHLUXR"/>
</dbReference>
<evidence type="ECO:0000256" key="4">
    <source>
        <dbReference type="ARBA" id="ARBA00023163"/>
    </source>
</evidence>
<feature type="domain" description="HTH luxR-type" evidence="6">
    <location>
        <begin position="149"/>
        <end position="214"/>
    </location>
</feature>
<dbReference type="InterPro" id="IPR058245">
    <property type="entry name" value="NreC/VraR/RcsB-like_REC"/>
</dbReference>
<organism evidence="8 9">
    <name type="scientific">Actinoallomurus vinaceus</name>
    <dbReference type="NCBI Taxonomy" id="1080074"/>
    <lineage>
        <taxon>Bacteria</taxon>
        <taxon>Bacillati</taxon>
        <taxon>Actinomycetota</taxon>
        <taxon>Actinomycetes</taxon>
        <taxon>Streptosporangiales</taxon>
        <taxon>Thermomonosporaceae</taxon>
        <taxon>Actinoallomurus</taxon>
    </lineage>
</organism>
<dbReference type="Proteomes" id="UP001501442">
    <property type="component" value="Unassembled WGS sequence"/>
</dbReference>
<keyword evidence="1 5" id="KW-0597">Phosphoprotein</keyword>
<sequence length="217" mass="22533">MSEPAVRVVVADDQATVREGLAALLELLPGIEVVAQAEDGHTALAAVAAHRPDVVLMDLRMPGMDGTEATRRIVADHPEVAVVVLTSYADDDSVLAALAAGARGFLTKNAGHREIRQAVTAAAAGLAPVDPAVQARLVATARTGRVPERTRLPDGLTVREAEVLTLISAGLSNGQIAARLHIETVTVKSHINRAFAKAGIATRAEVAAYTARHGLTG</sequence>
<dbReference type="EMBL" id="BAABHK010000023">
    <property type="protein sequence ID" value="GAA4638522.1"/>
    <property type="molecule type" value="Genomic_DNA"/>
</dbReference>
<name>A0ABP8UVS3_9ACTN</name>
<evidence type="ECO:0000259" key="6">
    <source>
        <dbReference type="PROSITE" id="PS50043"/>
    </source>
</evidence>
<gene>
    <name evidence="8" type="ORF">GCM10023196_096600</name>
</gene>
<evidence type="ECO:0000256" key="1">
    <source>
        <dbReference type="ARBA" id="ARBA00022553"/>
    </source>
</evidence>
<dbReference type="PROSITE" id="PS50043">
    <property type="entry name" value="HTH_LUXR_2"/>
    <property type="match status" value="1"/>
</dbReference>
<evidence type="ECO:0000256" key="2">
    <source>
        <dbReference type="ARBA" id="ARBA00023015"/>
    </source>
</evidence>
<feature type="modified residue" description="4-aspartylphosphate" evidence="5">
    <location>
        <position position="58"/>
    </location>
</feature>
<dbReference type="InterPro" id="IPR039420">
    <property type="entry name" value="WalR-like"/>
</dbReference>